<sequence>MLLISVSFFSPWINLSTLFIYVNVTKKFYTFTDPPPPSTLTYWPSNSKELATGLTTPPIIMTNDGAVSYFLHHLAINKTMNGLQLMIVVWKMLNCFTSVISKQHLLTLFRSTTMYLDTHNLKLLTITYVHMYISFRFQSYAIYTLLLHRTPLDTYFSHKESFEHQNHSSFSCSATVVYTFTFLPNTRILLATILLCRLHSASFIASYTCTYTGLFGFTNHA</sequence>
<evidence type="ECO:0000313" key="2">
    <source>
        <dbReference type="Proteomes" id="UP000824890"/>
    </source>
</evidence>
<gene>
    <name evidence="1" type="ORF">HID58_032790</name>
</gene>
<reference evidence="1 2" key="1">
    <citation type="submission" date="2021-05" db="EMBL/GenBank/DDBJ databases">
        <title>Genome Assembly of Synthetic Allotetraploid Brassica napus Reveals Homoeologous Exchanges between Subgenomes.</title>
        <authorList>
            <person name="Davis J.T."/>
        </authorList>
    </citation>
    <scope>NUCLEOTIDE SEQUENCE [LARGE SCALE GENOMIC DNA]</scope>
    <source>
        <strain evidence="2">cv. Da-Ae</strain>
        <tissue evidence="1">Seedling</tissue>
    </source>
</reference>
<proteinExistence type="predicted"/>
<comment type="caution">
    <text evidence="1">The sequence shown here is derived from an EMBL/GenBank/DDBJ whole genome shotgun (WGS) entry which is preliminary data.</text>
</comment>
<dbReference type="Proteomes" id="UP000824890">
    <property type="component" value="Unassembled WGS sequence"/>
</dbReference>
<evidence type="ECO:0000313" key="1">
    <source>
        <dbReference type="EMBL" id="KAH0909469.1"/>
    </source>
</evidence>
<organism evidence="1 2">
    <name type="scientific">Brassica napus</name>
    <name type="common">Rape</name>
    <dbReference type="NCBI Taxonomy" id="3708"/>
    <lineage>
        <taxon>Eukaryota</taxon>
        <taxon>Viridiplantae</taxon>
        <taxon>Streptophyta</taxon>
        <taxon>Embryophyta</taxon>
        <taxon>Tracheophyta</taxon>
        <taxon>Spermatophyta</taxon>
        <taxon>Magnoliopsida</taxon>
        <taxon>eudicotyledons</taxon>
        <taxon>Gunneridae</taxon>
        <taxon>Pentapetalae</taxon>
        <taxon>rosids</taxon>
        <taxon>malvids</taxon>
        <taxon>Brassicales</taxon>
        <taxon>Brassicaceae</taxon>
        <taxon>Brassiceae</taxon>
        <taxon>Brassica</taxon>
    </lineage>
</organism>
<accession>A0ABQ8BXF6</accession>
<dbReference type="EMBL" id="JAGKQM010000009">
    <property type="protein sequence ID" value="KAH0909469.1"/>
    <property type="molecule type" value="Genomic_DNA"/>
</dbReference>
<protein>
    <submittedName>
        <fullName evidence="1">Uncharacterized protein</fullName>
    </submittedName>
</protein>
<keyword evidence="2" id="KW-1185">Reference proteome</keyword>
<name>A0ABQ8BXF6_BRANA</name>